<dbReference type="Gene3D" id="4.10.60.10">
    <property type="entry name" value="Zinc finger, CCHC-type"/>
    <property type="match status" value="6"/>
</dbReference>
<dbReference type="InterPro" id="IPR001878">
    <property type="entry name" value="Znf_CCHC"/>
</dbReference>
<evidence type="ECO:0000313" key="4">
    <source>
        <dbReference type="EMBL" id="RDW82060.1"/>
    </source>
</evidence>
<reference evidence="4 5" key="1">
    <citation type="journal article" date="2018" name="IMA Fungus">
        <title>IMA Genome-F 9: Draft genome sequence of Annulohypoxylon stygium, Aspergillus mulundensis, Berkeleyomyces basicola (syn. Thielaviopsis basicola), Ceratocystis smalleyi, two Cercospora beticola strains, Coleophoma cylindrospora, Fusarium fracticaudum, Phialophora cf. hyalina, and Morchella septimelata.</title>
        <authorList>
            <person name="Wingfield B.D."/>
            <person name="Bills G.F."/>
            <person name="Dong Y."/>
            <person name="Huang W."/>
            <person name="Nel W.J."/>
            <person name="Swalarsk-Parry B.S."/>
            <person name="Vaghefi N."/>
            <person name="Wilken P.M."/>
            <person name="An Z."/>
            <person name="de Beer Z.W."/>
            <person name="De Vos L."/>
            <person name="Chen L."/>
            <person name="Duong T.A."/>
            <person name="Gao Y."/>
            <person name="Hammerbacher A."/>
            <person name="Kikkert J.R."/>
            <person name="Li Y."/>
            <person name="Li H."/>
            <person name="Li K."/>
            <person name="Li Q."/>
            <person name="Liu X."/>
            <person name="Ma X."/>
            <person name="Naidoo K."/>
            <person name="Pethybridge S.J."/>
            <person name="Sun J."/>
            <person name="Steenkamp E.T."/>
            <person name="van der Nest M.A."/>
            <person name="van Wyk S."/>
            <person name="Wingfield M.J."/>
            <person name="Xiong C."/>
            <person name="Yue Q."/>
            <person name="Zhang X."/>
        </authorList>
    </citation>
    <scope>NUCLEOTIDE SEQUENCE [LARGE SCALE GENOMIC DNA]</scope>
    <source>
        <strain evidence="4 5">BP6252</strain>
    </source>
</reference>
<feature type="domain" description="CCHC-type" evidence="3">
    <location>
        <begin position="65"/>
        <end position="80"/>
    </location>
</feature>
<keyword evidence="5" id="KW-1185">Reference proteome</keyword>
<protein>
    <recommendedName>
        <fullName evidence="3">CCHC-type domain-containing protein</fullName>
    </recommendedName>
</protein>
<feature type="domain" description="CCHC-type" evidence="3">
    <location>
        <begin position="377"/>
        <end position="393"/>
    </location>
</feature>
<gene>
    <name evidence="4" type="ORF">BP6252_03172</name>
</gene>
<name>A0A3D8S791_9HELO</name>
<feature type="domain" description="CCHC-type" evidence="3">
    <location>
        <begin position="44"/>
        <end position="58"/>
    </location>
</feature>
<evidence type="ECO:0000256" key="2">
    <source>
        <dbReference type="SAM" id="MobiDB-lite"/>
    </source>
</evidence>
<keyword evidence="1" id="KW-0479">Metal-binding</keyword>
<dbReference type="PROSITE" id="PS50158">
    <property type="entry name" value="ZF_CCHC"/>
    <property type="match status" value="6"/>
</dbReference>
<proteinExistence type="predicted"/>
<dbReference type="EMBL" id="PDLM01000003">
    <property type="protein sequence ID" value="RDW82060.1"/>
    <property type="molecule type" value="Genomic_DNA"/>
</dbReference>
<evidence type="ECO:0000256" key="1">
    <source>
        <dbReference type="PROSITE-ProRule" id="PRU00047"/>
    </source>
</evidence>
<dbReference type="AlphaFoldDB" id="A0A3D8S791"/>
<feature type="domain" description="CCHC-type" evidence="3">
    <location>
        <begin position="304"/>
        <end position="318"/>
    </location>
</feature>
<accession>A0A3D8S791</accession>
<dbReference type="InterPro" id="IPR036875">
    <property type="entry name" value="Znf_CCHC_sf"/>
</dbReference>
<keyword evidence="1" id="KW-0863">Zinc-finger</keyword>
<feature type="region of interest" description="Disordered" evidence="2">
    <location>
        <begin position="417"/>
        <end position="457"/>
    </location>
</feature>
<comment type="caution">
    <text evidence="4">The sequence shown here is derived from an EMBL/GenBank/DDBJ whole genome shotgun (WGS) entry which is preliminary data.</text>
</comment>
<dbReference type="Proteomes" id="UP000256645">
    <property type="component" value="Unassembled WGS sequence"/>
</dbReference>
<organism evidence="4 5">
    <name type="scientific">Coleophoma cylindrospora</name>
    <dbReference type="NCBI Taxonomy" id="1849047"/>
    <lineage>
        <taxon>Eukaryota</taxon>
        <taxon>Fungi</taxon>
        <taxon>Dikarya</taxon>
        <taxon>Ascomycota</taxon>
        <taxon>Pezizomycotina</taxon>
        <taxon>Leotiomycetes</taxon>
        <taxon>Helotiales</taxon>
        <taxon>Dermateaceae</taxon>
        <taxon>Coleophoma</taxon>
    </lineage>
</organism>
<evidence type="ECO:0000313" key="5">
    <source>
        <dbReference type="Proteomes" id="UP000256645"/>
    </source>
</evidence>
<evidence type="ECO:0000259" key="3">
    <source>
        <dbReference type="PROSITE" id="PS50158"/>
    </source>
</evidence>
<keyword evidence="1" id="KW-0862">Zinc</keyword>
<dbReference type="SUPFAM" id="SSF57756">
    <property type="entry name" value="Retrovirus zinc finger-like domains"/>
    <property type="match status" value="4"/>
</dbReference>
<feature type="domain" description="CCHC-type" evidence="3">
    <location>
        <begin position="357"/>
        <end position="372"/>
    </location>
</feature>
<feature type="domain" description="CCHC-type" evidence="3">
    <location>
        <begin position="91"/>
        <end position="106"/>
    </location>
</feature>
<dbReference type="GO" id="GO:0008270">
    <property type="term" value="F:zinc ion binding"/>
    <property type="evidence" value="ECO:0007669"/>
    <property type="project" value="UniProtKB-KW"/>
</dbReference>
<dbReference type="OrthoDB" id="8026949at2759"/>
<sequence>MSWDHTGGGADSWNEPAAQAPYEEAATGGYGDGSGDAGGNDGACFGCGETGHIRADCPTAPKRACFNCGEEGHSKADCPNPAVAREFTGNCRLCDKPGHRAAECPDAPVKVCHNCREEGMLGLANQASITDSVEQGHAALECKNPRKIDRSLVKDVPAEEAWKLLKQAAEDLDMDDVKAAAQQYLKALPDVTYVQLEKAFRGQNMGIFLIALEREIADVYTNMDLQGNLDKKYTVTWRSSSKPRRPKEHDGWPTPEENLVRLEDAGEPVERGIPKCTNCNNLGHTFKACPEEKQENADKAILSCVNCSEPGHRSRDCPVPRVDKFACRNCSQPGHSAKDFGHFSKDCPSGGGGAQTCFNCGQEGHRSSECTNEKVSKCRNCDEVGHMSRECPKPRDYSRVKCSNCQQMGHTKVRCKEPIAEEKEDDGGYGESAAYEGNASGGDSSWANPPGTVGAGW</sequence>
<dbReference type="GO" id="GO:0003676">
    <property type="term" value="F:nucleic acid binding"/>
    <property type="evidence" value="ECO:0007669"/>
    <property type="project" value="InterPro"/>
</dbReference>
<dbReference type="STRING" id="1849047.A0A3D8S791"/>
<dbReference type="Pfam" id="PF00098">
    <property type="entry name" value="zf-CCHC"/>
    <property type="match status" value="7"/>
</dbReference>
<dbReference type="SMART" id="SM00343">
    <property type="entry name" value="ZnF_C2HC"/>
    <property type="match status" value="9"/>
</dbReference>
<dbReference type="InterPro" id="IPR051714">
    <property type="entry name" value="Znf_CCHC_NABP"/>
</dbReference>
<dbReference type="PANTHER" id="PTHR23002">
    <property type="entry name" value="ZINC FINGER CCHC DOMAIN CONTAINING PROTEIN"/>
    <property type="match status" value="1"/>
</dbReference>